<evidence type="ECO:0000256" key="1">
    <source>
        <dbReference type="SAM" id="Coils"/>
    </source>
</evidence>
<evidence type="ECO:0000313" key="4">
    <source>
        <dbReference type="Proteomes" id="UP000515512"/>
    </source>
</evidence>
<reference evidence="3 4" key="1">
    <citation type="submission" date="2020-07" db="EMBL/GenBank/DDBJ databases">
        <authorList>
            <person name="Zhuang K."/>
            <person name="Ran Y."/>
        </authorList>
    </citation>
    <scope>NUCLEOTIDE SEQUENCE [LARGE SCALE GENOMIC DNA]</scope>
    <source>
        <strain evidence="3 4">WCH-YHL-001</strain>
    </source>
</reference>
<keyword evidence="1" id="KW-0175">Coiled coil</keyword>
<proteinExistence type="predicted"/>
<dbReference type="RefSeq" id="WP_181583323.1">
    <property type="nucleotide sequence ID" value="NZ_CP059399.1"/>
</dbReference>
<protein>
    <submittedName>
        <fullName evidence="3">Uncharacterized protein</fullName>
    </submittedName>
</protein>
<feature type="transmembrane region" description="Helical" evidence="2">
    <location>
        <begin position="31"/>
        <end position="57"/>
    </location>
</feature>
<dbReference type="AlphaFoldDB" id="A0A7D6VLB4"/>
<organism evidence="3 4">
    <name type="scientific">Nocardia huaxiensis</name>
    <dbReference type="NCBI Taxonomy" id="2755382"/>
    <lineage>
        <taxon>Bacteria</taxon>
        <taxon>Bacillati</taxon>
        <taxon>Actinomycetota</taxon>
        <taxon>Actinomycetes</taxon>
        <taxon>Mycobacteriales</taxon>
        <taxon>Nocardiaceae</taxon>
        <taxon>Nocardia</taxon>
    </lineage>
</organism>
<feature type="coiled-coil region" evidence="1">
    <location>
        <begin position="159"/>
        <end position="215"/>
    </location>
</feature>
<feature type="transmembrane region" description="Helical" evidence="2">
    <location>
        <begin position="119"/>
        <end position="140"/>
    </location>
</feature>
<keyword evidence="2" id="KW-1133">Transmembrane helix</keyword>
<evidence type="ECO:0000313" key="3">
    <source>
        <dbReference type="EMBL" id="QLY32150.1"/>
    </source>
</evidence>
<dbReference type="EMBL" id="CP059399">
    <property type="protein sequence ID" value="QLY32150.1"/>
    <property type="molecule type" value="Genomic_DNA"/>
</dbReference>
<feature type="transmembrane region" description="Helical" evidence="2">
    <location>
        <begin position="7"/>
        <end position="25"/>
    </location>
</feature>
<name>A0A7D6VLB4_9NOCA</name>
<keyword evidence="2" id="KW-0812">Transmembrane</keyword>
<dbReference type="Proteomes" id="UP000515512">
    <property type="component" value="Chromosome"/>
</dbReference>
<feature type="transmembrane region" description="Helical" evidence="2">
    <location>
        <begin position="91"/>
        <end position="113"/>
    </location>
</feature>
<evidence type="ECO:0000256" key="2">
    <source>
        <dbReference type="SAM" id="Phobius"/>
    </source>
</evidence>
<keyword evidence="2" id="KW-0472">Membrane</keyword>
<accession>A0A7D6VLB4</accession>
<gene>
    <name evidence="3" type="ORF">H0264_07680</name>
</gene>
<dbReference type="KEGG" id="nhu:H0264_07680"/>
<sequence length="258" mass="28649">MRKYWGLFWAAAALVIVLVVLALWADLEAQAVIGVGLGFVALFWLIVILTVPWNLYFAARQAAHRLSAVQVREIPVSPASVAEVGSLTKRLLAMAVGSHLVTAAIALVVSLAFGYVLGYYIAGFFLGSIVFRPAAAYFAYLRARIASISQDVAYPPDDVVELRARVRAVSDRLEALESALASWQESDARQIDDLRDDLRRQDQRARDEQRSAREAIVAVDQRMAVMVTRFDAALDEVNDQREIIAGLRAFARLMRDDR</sequence>
<keyword evidence="4" id="KW-1185">Reference proteome</keyword>